<dbReference type="GO" id="GO:0016459">
    <property type="term" value="C:myosin complex"/>
    <property type="evidence" value="ECO:0007669"/>
    <property type="project" value="InterPro"/>
</dbReference>
<feature type="region of interest" description="Disordered" evidence="3">
    <location>
        <begin position="329"/>
        <end position="469"/>
    </location>
</feature>
<dbReference type="Pfam" id="PF01576">
    <property type="entry name" value="Myosin_tail_1"/>
    <property type="match status" value="1"/>
</dbReference>
<accession>A0AAV6GA59</accession>
<dbReference type="GO" id="GO:0150105">
    <property type="term" value="P:protein localization to cell-cell junction"/>
    <property type="evidence" value="ECO:0007669"/>
    <property type="project" value="TreeGrafter"/>
</dbReference>
<proteinExistence type="predicted"/>
<dbReference type="EMBL" id="JADWDJ010000012">
    <property type="protein sequence ID" value="KAG5272013.1"/>
    <property type="molecule type" value="Genomic_DNA"/>
</dbReference>
<feature type="compositionally biased region" description="Pro residues" evidence="3">
    <location>
        <begin position="360"/>
        <end position="369"/>
    </location>
</feature>
<dbReference type="PANTHER" id="PTHR46349:SF2">
    <property type="entry name" value="CINGULIN-LIKE PROTEIN 1"/>
    <property type="match status" value="1"/>
</dbReference>
<feature type="compositionally biased region" description="Polar residues" evidence="3">
    <location>
        <begin position="405"/>
        <end position="421"/>
    </location>
</feature>
<name>A0AAV6GA59_9TELE</name>
<feature type="domain" description="Myosin tail" evidence="4">
    <location>
        <begin position="829"/>
        <end position="1042"/>
    </location>
</feature>
<dbReference type="InterPro" id="IPR002928">
    <property type="entry name" value="Myosin_tail"/>
</dbReference>
<dbReference type="Proteomes" id="UP000823561">
    <property type="component" value="Chromosome 12"/>
</dbReference>
<evidence type="ECO:0000256" key="1">
    <source>
        <dbReference type="ARBA" id="ARBA00023054"/>
    </source>
</evidence>
<keyword evidence="1 2" id="KW-0175">Coiled coil</keyword>
<evidence type="ECO:0000256" key="3">
    <source>
        <dbReference type="SAM" id="MobiDB-lite"/>
    </source>
</evidence>
<organism evidence="5 6">
    <name type="scientific">Alosa alosa</name>
    <name type="common">allis shad</name>
    <dbReference type="NCBI Taxonomy" id="278164"/>
    <lineage>
        <taxon>Eukaryota</taxon>
        <taxon>Metazoa</taxon>
        <taxon>Chordata</taxon>
        <taxon>Craniata</taxon>
        <taxon>Vertebrata</taxon>
        <taxon>Euteleostomi</taxon>
        <taxon>Actinopterygii</taxon>
        <taxon>Neopterygii</taxon>
        <taxon>Teleostei</taxon>
        <taxon>Clupei</taxon>
        <taxon>Clupeiformes</taxon>
        <taxon>Clupeoidei</taxon>
        <taxon>Clupeidae</taxon>
        <taxon>Alosa</taxon>
    </lineage>
</organism>
<keyword evidence="6" id="KW-1185">Reference proteome</keyword>
<feature type="compositionally biased region" description="Basic and acidic residues" evidence="3">
    <location>
        <begin position="1013"/>
        <end position="1035"/>
    </location>
</feature>
<reference evidence="5" key="1">
    <citation type="submission" date="2020-10" db="EMBL/GenBank/DDBJ databases">
        <title>Chromosome-scale genome assembly of the Allis shad, Alosa alosa.</title>
        <authorList>
            <person name="Margot Z."/>
            <person name="Christophe K."/>
            <person name="Cabau C."/>
            <person name="Louis A."/>
            <person name="Berthelot C."/>
            <person name="Parey E."/>
            <person name="Roest Crollius H."/>
            <person name="Montfort J."/>
            <person name="Robinson-Rechavi M."/>
            <person name="Bucao C."/>
            <person name="Bouchez O."/>
            <person name="Gislard M."/>
            <person name="Lluch J."/>
            <person name="Milhes M."/>
            <person name="Lampietro C."/>
            <person name="Lopez Roques C."/>
            <person name="Donnadieu C."/>
            <person name="Braasch I."/>
            <person name="Desvignes T."/>
            <person name="Postlethwait J."/>
            <person name="Bobe J."/>
            <person name="Guiguen Y."/>
        </authorList>
    </citation>
    <scope>NUCLEOTIDE SEQUENCE</scope>
    <source>
        <strain evidence="5">M-15738</strain>
        <tissue evidence="5">Blood</tissue>
    </source>
</reference>
<gene>
    <name evidence="5" type="ORF">AALO_G00160680</name>
</gene>
<feature type="region of interest" description="Disordered" evidence="3">
    <location>
        <begin position="242"/>
        <end position="290"/>
    </location>
</feature>
<evidence type="ECO:0000313" key="5">
    <source>
        <dbReference type="EMBL" id="KAG5272013.1"/>
    </source>
</evidence>
<dbReference type="AlphaFoldDB" id="A0AAV6GA59"/>
<feature type="coiled-coil region" evidence="2">
    <location>
        <begin position="595"/>
        <end position="727"/>
    </location>
</feature>
<protein>
    <recommendedName>
        <fullName evidence="4">Myosin tail domain-containing protein</fullName>
    </recommendedName>
</protein>
<evidence type="ECO:0000259" key="4">
    <source>
        <dbReference type="Pfam" id="PF01576"/>
    </source>
</evidence>
<evidence type="ECO:0000313" key="6">
    <source>
        <dbReference type="Proteomes" id="UP000823561"/>
    </source>
</evidence>
<feature type="coiled-coil region" evidence="2">
    <location>
        <begin position="751"/>
        <end position="785"/>
    </location>
</feature>
<sequence>MREGECRLACLRAAGGSQRSVLTPAALLFPQSSGTSSGQASSLLKLRQLLEDKLQLLQETVSADGHAGVSSSNLVCEESNCVRDIRKHVEQSQELRGHLTELQRNTEQEISSISQQLGSVALECELLSCELADLERQHLGVQAALQRSQDSDTRATLLQQRCELQICIAGRAAQRERVCFREQALRSLQGILSADVHRYQQEAQKLHLLSHRAIRSMPGESQHQLDHMDSLYARNRIAPALRSEPLTNGHAATATKAGSRGSSGSLDDEDRRWRASRQATSSKGTSLTRSGSVKDLISKFSVPESPVSLLEMFPGAAPLSGKAPVLEHPSRAVPEGASGAAELSRPAAAEGQGGKGGSVPPLPTAPLVPPVALTATPPAEGSPHTDKQSVTTATSCGAPADSGTKVESSFDFNKQPESPSSMEDEAAPSVKPNQNPKYQLRVSGDALGNGTRDPGGLARENGPRAGSHLEGVSYHGSMESLPSWDIGPDRVPGFESPPPRVFNSPYTSSLDAFKPIHRVSEYKVQEGLSTVPSDYNIFGLNGHSTSPLMHRKMHSAPRTRYTATFDTLSRSRREREGITNHVPLRVGTRDKRDFIEELTKQLEDVQRRNQFLEAESIELDKERNQIRFEMRALLVAKEDLVCHNAKLQLDMKAMRERMVEVESNHNVMAERFRQMEGELKEAREVMIEANNQEYAFNFLQQSLKNKIQDAEEALEKQTLHAQALSEKLTVLRLDAELSDALQSSSQAGAELSLQQKLRADAQLRVEELEESLLEKDQEMFRLQEIISRLQGEIFACVGIDINRSLVKLVIRRESGRDEIQLRERIQLQCKQAERHVEDLQMELQTSKQAKEELAKQLKSIQERVIDLEVDLEDVHDSEQRWAAKHKKALEQTEQLQLKLIQEKDLSEQLECEKAILERQVKELRSEVDELLNSKVQEDVITRAESKVKELENTLRTEERSKNALTNTANKLERRINELTDQMEEEQKSFTEQKDLMTQRMRSLKRQLNEVEEEAARKDAQLRHTQRELAEERESSQRLQRQLLDQHLQLKRKESQIIKNTLKLDLSLDEEEDPTEAPSKVTN</sequence>
<feature type="region of interest" description="Disordered" evidence="3">
    <location>
        <begin position="1008"/>
        <end position="1037"/>
    </location>
</feature>
<dbReference type="GO" id="GO:0005923">
    <property type="term" value="C:bicellular tight junction"/>
    <property type="evidence" value="ECO:0007669"/>
    <property type="project" value="TreeGrafter"/>
</dbReference>
<feature type="compositionally biased region" description="Polar residues" evidence="3">
    <location>
        <begin position="277"/>
        <end position="290"/>
    </location>
</feature>
<comment type="caution">
    <text evidence="5">The sequence shown here is derived from an EMBL/GenBank/DDBJ whole genome shotgun (WGS) entry which is preliminary data.</text>
</comment>
<evidence type="ECO:0000256" key="2">
    <source>
        <dbReference type="SAM" id="Coils"/>
    </source>
</evidence>
<feature type="region of interest" description="Disordered" evidence="3">
    <location>
        <begin position="1063"/>
        <end position="1082"/>
    </location>
</feature>
<dbReference type="PANTHER" id="PTHR46349">
    <property type="entry name" value="CINGULIN-LIKE PROTEIN 1-RELATED"/>
    <property type="match status" value="1"/>
</dbReference>